<gene>
    <name evidence="1" type="ORF">IG193_06910</name>
</gene>
<name>A0A7L9FFA0_9CREN</name>
<proteinExistence type="predicted"/>
<evidence type="ECO:0000313" key="2">
    <source>
        <dbReference type="Proteomes" id="UP000594121"/>
    </source>
</evidence>
<dbReference type="Gene3D" id="3.60.21.10">
    <property type="match status" value="1"/>
</dbReference>
<dbReference type="KEGG" id="thel:IG193_06910"/>
<dbReference type="InParanoid" id="A0A7L9FFA0"/>
<sequence length="220" mass="24555">MGGKELALPCRRALIFSDTHCKRGRPCSPVLEVLGAAKEENVDCIAILGDLFDDFHVDVDPATLALEMARLGFSTYSPRYVLYTPSLSSHDPILGEAEFNLGGTVIHVARVINIGLGGEEVCLTHGDIVVPNGAIAYFVNRTMAILGKSLFLEEQARKRLCGRSSWLFMGHTHIPGLDHERRLGNPGSWRATWHSRMPYWRRPSNSFVLYDGKRFRLVFS</sequence>
<dbReference type="EMBL" id="CP062310">
    <property type="protein sequence ID" value="QOJ78478.1"/>
    <property type="molecule type" value="Genomic_DNA"/>
</dbReference>
<dbReference type="AlphaFoldDB" id="A0A7L9FFA0"/>
<dbReference type="Proteomes" id="UP000594121">
    <property type="component" value="Chromosome"/>
</dbReference>
<organism evidence="1 2">
    <name type="scientific">Infirmifilum lucidum</name>
    <dbReference type="NCBI Taxonomy" id="2776706"/>
    <lineage>
        <taxon>Archaea</taxon>
        <taxon>Thermoproteota</taxon>
        <taxon>Thermoprotei</taxon>
        <taxon>Thermofilales</taxon>
        <taxon>Thermofilaceae</taxon>
        <taxon>Infirmifilum</taxon>
    </lineage>
</organism>
<dbReference type="GeneID" id="59149612"/>
<reference evidence="1 2" key="1">
    <citation type="submission" date="2020-10" db="EMBL/GenBank/DDBJ databases">
        <title>Thermofilum lucidum 3507LT sp. nov. a novel member of Thermofilaceae family isolated from Chile hot spring, and proposal of description order Thermofilales.</title>
        <authorList>
            <person name="Zayulina K.S."/>
            <person name="Elcheninov A.G."/>
            <person name="Toshchakov S.V."/>
            <person name="Kublanov I.V."/>
        </authorList>
    </citation>
    <scope>NUCLEOTIDE SEQUENCE [LARGE SCALE GENOMIC DNA]</scope>
    <source>
        <strain evidence="1 2">3507LT</strain>
    </source>
</reference>
<protein>
    <submittedName>
        <fullName evidence="1">Metallophosphoesterase family protein</fullName>
    </submittedName>
</protein>
<accession>A0A7L9FFA0</accession>
<evidence type="ECO:0000313" key="1">
    <source>
        <dbReference type="EMBL" id="QOJ78478.1"/>
    </source>
</evidence>
<dbReference type="RefSeq" id="WP_192818450.1">
    <property type="nucleotide sequence ID" value="NZ_CP062310.1"/>
</dbReference>
<dbReference type="SUPFAM" id="SSF56300">
    <property type="entry name" value="Metallo-dependent phosphatases"/>
    <property type="match status" value="1"/>
</dbReference>
<keyword evidence="2" id="KW-1185">Reference proteome</keyword>
<dbReference type="InterPro" id="IPR029052">
    <property type="entry name" value="Metallo-depent_PP-like"/>
</dbReference>